<protein>
    <recommendedName>
        <fullName evidence="3">Glycosyltransferase WbsX</fullName>
    </recommendedName>
</protein>
<dbReference type="Gene3D" id="3.20.20.80">
    <property type="entry name" value="Glycosidases"/>
    <property type="match status" value="1"/>
</dbReference>
<dbReference type="PANTHER" id="PTHR41244">
    <property type="entry name" value="RHAMNAN SYNTHESIS F"/>
    <property type="match status" value="1"/>
</dbReference>
<dbReference type="CDD" id="cd11579">
    <property type="entry name" value="Glyco_tran_WbsX"/>
    <property type="match status" value="1"/>
</dbReference>
<dbReference type="PANTHER" id="PTHR41244:SF1">
    <property type="entry name" value="GLYCOSYLTRANSFERASE"/>
    <property type="match status" value="1"/>
</dbReference>
<comment type="caution">
    <text evidence="1">The sequence shown here is derived from an EMBL/GenBank/DDBJ whole genome shotgun (WGS) entry which is preliminary data.</text>
</comment>
<dbReference type="InterPro" id="IPR032719">
    <property type="entry name" value="WbsX"/>
</dbReference>
<sequence length="367" mass="42301">MTKKYQVGAYYFPNFHVDPMNEKDHGKGWTEWELVKRATPRFKGHAQPVVPLWGYADEADPKVMETKISAAADNCVDFWIFDWYWYEEKTFLGRCLEKGYMGAKNNDRVKFCLMWANHEWSNIHPVGFSATPGTLRSGRVDPKQFDRVADYIIEKYFRHPSYFCVDGCPYFSVYDIGNMAKGLGSLKAMQEAFERFRKKTRAAGFKDLHFNLVVWGAAMLPGAIVPADPAALVRDLGADSVTSYVWVHHVGLDKAPYTPYEEIRDGYFKYWDKALKMFKVPYYPNVTMGWDSSPRTEQSDIWEPKGYPFTNIISKNTPAAFKKALALTREKLEKLNGPRILNINAWNEWTEGSYLEPDTKNGMGYLV</sequence>
<proteinExistence type="predicted"/>
<evidence type="ECO:0000313" key="1">
    <source>
        <dbReference type="EMBL" id="PIZ15527.1"/>
    </source>
</evidence>
<name>A0A2M7S7R5_9BACT</name>
<accession>A0A2M7S7R5</accession>
<evidence type="ECO:0008006" key="3">
    <source>
        <dbReference type="Google" id="ProtNLM"/>
    </source>
</evidence>
<organism evidence="1 2">
    <name type="scientific">Candidatus Desantisbacteria bacterium CG_4_10_14_0_8_um_filter_48_22</name>
    <dbReference type="NCBI Taxonomy" id="1974543"/>
    <lineage>
        <taxon>Bacteria</taxon>
        <taxon>Candidatus Desantisiibacteriota</taxon>
    </lineage>
</organism>
<dbReference type="AlphaFoldDB" id="A0A2M7S7R5"/>
<evidence type="ECO:0000313" key="2">
    <source>
        <dbReference type="Proteomes" id="UP000229307"/>
    </source>
</evidence>
<gene>
    <name evidence="1" type="ORF">COY52_09535</name>
</gene>
<dbReference type="Pfam" id="PF14307">
    <property type="entry name" value="Glyco_tran_WbsX"/>
    <property type="match status" value="1"/>
</dbReference>
<reference evidence="2" key="1">
    <citation type="submission" date="2017-09" db="EMBL/GenBank/DDBJ databases">
        <title>Depth-based differentiation of microbial function through sediment-hosted aquifers and enrichment of novel symbionts in the deep terrestrial subsurface.</title>
        <authorList>
            <person name="Probst A.J."/>
            <person name="Ladd B."/>
            <person name="Jarett J.K."/>
            <person name="Geller-Mcgrath D.E."/>
            <person name="Sieber C.M.K."/>
            <person name="Emerson J.B."/>
            <person name="Anantharaman K."/>
            <person name="Thomas B.C."/>
            <person name="Malmstrom R."/>
            <person name="Stieglmeier M."/>
            <person name="Klingl A."/>
            <person name="Woyke T."/>
            <person name="Ryan C.M."/>
            <person name="Banfield J.F."/>
        </authorList>
    </citation>
    <scope>NUCLEOTIDE SEQUENCE [LARGE SCALE GENOMIC DNA]</scope>
</reference>
<dbReference type="EMBL" id="PFMR01000258">
    <property type="protein sequence ID" value="PIZ15527.1"/>
    <property type="molecule type" value="Genomic_DNA"/>
</dbReference>
<dbReference type="Proteomes" id="UP000229307">
    <property type="component" value="Unassembled WGS sequence"/>
</dbReference>